<keyword evidence="1" id="KW-0472">Membrane</keyword>
<feature type="transmembrane region" description="Helical" evidence="1">
    <location>
        <begin position="80"/>
        <end position="106"/>
    </location>
</feature>
<evidence type="ECO:0000313" key="2">
    <source>
        <dbReference type="EMBL" id="HFK23258.1"/>
    </source>
</evidence>
<sequence length="165" mass="19144">MIQFIKNFFIALFKNVYDTLEMMGVFKYFDVLFFKSKKEKIEFFKDYYKRNKILLLVFLSLLLLVFVVFEFHLNKPIAAILILLVGIVTHIFTELLSLLALVPIFGPVLVKIISLPFIILLNGITYLVSFFALRKGYKVEMLKSRSFTTTLLLGILLGYILGKII</sequence>
<comment type="caution">
    <text evidence="2">The sequence shown here is derived from an EMBL/GenBank/DDBJ whole genome shotgun (WGS) entry which is preliminary data.</text>
</comment>
<dbReference type="EMBL" id="DSTT01000001">
    <property type="protein sequence ID" value="HFK23258.1"/>
    <property type="molecule type" value="Genomic_DNA"/>
</dbReference>
<gene>
    <name evidence="2" type="ORF">ENS15_01180</name>
</gene>
<evidence type="ECO:0000256" key="1">
    <source>
        <dbReference type="SAM" id="Phobius"/>
    </source>
</evidence>
<organism evidence="2">
    <name type="scientific">candidate division WOR-3 bacterium</name>
    <dbReference type="NCBI Taxonomy" id="2052148"/>
    <lineage>
        <taxon>Bacteria</taxon>
        <taxon>Bacteria division WOR-3</taxon>
    </lineage>
</organism>
<feature type="transmembrane region" description="Helical" evidence="1">
    <location>
        <begin position="145"/>
        <end position="162"/>
    </location>
</feature>
<reference evidence="2" key="1">
    <citation type="journal article" date="2020" name="mSystems">
        <title>Genome- and Community-Level Interaction Insights into Carbon Utilization and Element Cycling Functions of Hydrothermarchaeota in Hydrothermal Sediment.</title>
        <authorList>
            <person name="Zhou Z."/>
            <person name="Liu Y."/>
            <person name="Xu W."/>
            <person name="Pan J."/>
            <person name="Luo Z.H."/>
            <person name="Li M."/>
        </authorList>
    </citation>
    <scope>NUCLEOTIDE SEQUENCE [LARGE SCALE GENOMIC DNA]</scope>
    <source>
        <strain evidence="2">SpSt-464</strain>
    </source>
</reference>
<protein>
    <submittedName>
        <fullName evidence="2">Uncharacterized protein</fullName>
    </submittedName>
</protein>
<accession>A0A7C3N553</accession>
<name>A0A7C3N553_UNCW3</name>
<keyword evidence="1" id="KW-1133">Transmembrane helix</keyword>
<keyword evidence="1" id="KW-0812">Transmembrane</keyword>
<feature type="transmembrane region" description="Helical" evidence="1">
    <location>
        <begin position="112"/>
        <end position="133"/>
    </location>
</feature>
<proteinExistence type="predicted"/>
<feature type="transmembrane region" description="Helical" evidence="1">
    <location>
        <begin position="53"/>
        <end position="73"/>
    </location>
</feature>
<dbReference type="AlphaFoldDB" id="A0A7C3N553"/>